<protein>
    <submittedName>
        <fullName evidence="1">DUF1850 domain-containing protein</fullName>
    </submittedName>
</protein>
<evidence type="ECO:0000313" key="1">
    <source>
        <dbReference type="EMBL" id="WLV24322.1"/>
    </source>
</evidence>
<proteinExistence type="predicted"/>
<evidence type="ECO:0000313" key="2">
    <source>
        <dbReference type="Proteomes" id="UP001180087"/>
    </source>
</evidence>
<organism evidence="1 2">
    <name type="scientific">Aciduricibacillus chroicocephali</name>
    <dbReference type="NCBI Taxonomy" id="3054939"/>
    <lineage>
        <taxon>Bacteria</taxon>
        <taxon>Bacillati</taxon>
        <taxon>Bacillota</taxon>
        <taxon>Bacilli</taxon>
        <taxon>Bacillales</taxon>
        <taxon>Bacillaceae</taxon>
        <taxon>Aciduricibacillus</taxon>
    </lineage>
</organism>
<accession>A0ABY9KXA1</accession>
<dbReference type="Proteomes" id="UP001180087">
    <property type="component" value="Chromosome"/>
</dbReference>
<dbReference type="EMBL" id="CP129113">
    <property type="protein sequence ID" value="WLV24322.1"/>
    <property type="molecule type" value="Genomic_DNA"/>
</dbReference>
<reference evidence="1" key="1">
    <citation type="submission" date="2023-06" db="EMBL/GenBank/DDBJ databases">
        <title>A Treasure from Seagulls: Isolation and Description of Aciduricobacillus qingdaonensis gen. nov., sp. nov., a Rare Obligately Uric Acid-utilizing Member in the Family Bacillaceae.</title>
        <authorList>
            <person name="Liu W."/>
            <person name="Wang B."/>
        </authorList>
    </citation>
    <scope>NUCLEOTIDE SEQUENCE</scope>
    <source>
        <strain evidence="1">44XB</strain>
    </source>
</reference>
<dbReference type="RefSeq" id="WP_348027230.1">
    <property type="nucleotide sequence ID" value="NZ_CP129113.1"/>
</dbReference>
<gene>
    <name evidence="1" type="ORF">QR721_11865</name>
</gene>
<keyword evidence="2" id="KW-1185">Reference proteome</keyword>
<dbReference type="Pfam" id="PF08905">
    <property type="entry name" value="DUF1850"/>
    <property type="match status" value="1"/>
</dbReference>
<name>A0ABY9KXA1_9BACI</name>
<dbReference type="InterPro" id="IPR015001">
    <property type="entry name" value="DUF1850"/>
</dbReference>
<sequence>MLLVLFILALASMLLIRVPVIYGIDEEGEVLLKKRVSPGDELISEYVHSVEKCPMKERFKVNHNLDILLKESWNCNFGAGIESSLPEGTTGSFENGYYKIKGINQQFNEIQFHPVAIAKQRLMVRNKTWDLYKEPFEGRTFTLKTGRMSLAEYLLK</sequence>